<dbReference type="CDD" id="cd02801">
    <property type="entry name" value="DUS_like_FMN"/>
    <property type="match status" value="1"/>
</dbReference>
<evidence type="ECO:0000256" key="8">
    <source>
        <dbReference type="ARBA" id="ARBA00023002"/>
    </source>
</evidence>
<evidence type="ECO:0000256" key="10">
    <source>
        <dbReference type="PIRNR" id="PIRNR006621"/>
    </source>
</evidence>
<dbReference type="Pfam" id="PF01207">
    <property type="entry name" value="Dus"/>
    <property type="match status" value="1"/>
</dbReference>
<dbReference type="GO" id="GO:0000049">
    <property type="term" value="F:tRNA binding"/>
    <property type="evidence" value="ECO:0007669"/>
    <property type="project" value="UniProtKB-UniRule"/>
</dbReference>
<dbReference type="EMBL" id="VHLH01000001">
    <property type="protein sequence ID" value="TPW32822.1"/>
    <property type="molecule type" value="Genomic_DNA"/>
</dbReference>
<comment type="catalytic activity">
    <reaction evidence="9">
        <text>5,6-dihydrouridine(20) in tRNA + NADP(+) = uridine(20) in tRNA + NADPH + H(+)</text>
        <dbReference type="Rhea" id="RHEA:53336"/>
        <dbReference type="Rhea" id="RHEA-COMP:13533"/>
        <dbReference type="Rhea" id="RHEA-COMP:13534"/>
        <dbReference type="ChEBI" id="CHEBI:15378"/>
        <dbReference type="ChEBI" id="CHEBI:57783"/>
        <dbReference type="ChEBI" id="CHEBI:58349"/>
        <dbReference type="ChEBI" id="CHEBI:65315"/>
        <dbReference type="ChEBI" id="CHEBI:74443"/>
        <dbReference type="EC" id="1.3.1.91"/>
    </reaction>
</comment>
<dbReference type="PANTHER" id="PTHR42907">
    <property type="entry name" value="FMN-LINKED OXIDOREDUCTASES SUPERFAMILY PROTEIN"/>
    <property type="match status" value="1"/>
</dbReference>
<dbReference type="GO" id="GO:0102264">
    <property type="term" value="F:tRNA-dihydrouridine20 synthase activity"/>
    <property type="evidence" value="ECO:0007669"/>
    <property type="project" value="UniProtKB-EC"/>
</dbReference>
<dbReference type="GO" id="GO:0010181">
    <property type="term" value="F:FMN binding"/>
    <property type="evidence" value="ECO:0007669"/>
    <property type="project" value="UniProtKB-UniRule"/>
</dbReference>
<feature type="binding site" evidence="9 12">
    <location>
        <begin position="211"/>
        <end position="213"/>
    </location>
    <ligand>
        <name>FMN</name>
        <dbReference type="ChEBI" id="CHEBI:58210"/>
    </ligand>
</feature>
<comment type="similarity">
    <text evidence="10">Belongs to the dus family.</text>
</comment>
<dbReference type="InterPro" id="IPR001269">
    <property type="entry name" value="DUS_fam"/>
</dbReference>
<dbReference type="PROSITE" id="PS01136">
    <property type="entry name" value="UPF0034"/>
    <property type="match status" value="1"/>
</dbReference>
<dbReference type="SUPFAM" id="SSF51395">
    <property type="entry name" value="FMN-linked oxidoreductases"/>
    <property type="match status" value="1"/>
</dbReference>
<dbReference type="EC" id="1.3.1.91" evidence="9"/>
<evidence type="ECO:0000256" key="12">
    <source>
        <dbReference type="PIRSR" id="PIRSR006621-2"/>
    </source>
</evidence>
<evidence type="ECO:0000256" key="1">
    <source>
        <dbReference type="ARBA" id="ARBA00001917"/>
    </source>
</evidence>
<dbReference type="InterPro" id="IPR013785">
    <property type="entry name" value="Aldolase_TIM"/>
</dbReference>
<dbReference type="Gene3D" id="3.20.20.70">
    <property type="entry name" value="Aldolase class I"/>
    <property type="match status" value="1"/>
</dbReference>
<keyword evidence="4 9" id="KW-0288">FMN</keyword>
<feature type="site" description="Interacts with tRNA" evidence="9">
    <location>
        <position position="186"/>
    </location>
</feature>
<dbReference type="NCBIfam" id="TIGR00742">
    <property type="entry name" value="yjbN"/>
    <property type="match status" value="1"/>
</dbReference>
<feature type="binding site" evidence="9 12">
    <location>
        <begin position="17"/>
        <end position="19"/>
    </location>
    <ligand>
        <name>FMN</name>
        <dbReference type="ChEBI" id="CHEBI:58210"/>
    </ligand>
</feature>
<dbReference type="AlphaFoldDB" id="A0A506UHN2"/>
<accession>A0A506UHN2</accession>
<dbReference type="Gene3D" id="1.20.120.1460">
    <property type="match status" value="1"/>
</dbReference>
<dbReference type="InterPro" id="IPR018517">
    <property type="entry name" value="tRNA_hU_synthase_CS"/>
</dbReference>
<evidence type="ECO:0000256" key="9">
    <source>
        <dbReference type="HAMAP-Rule" id="MF_02041"/>
    </source>
</evidence>
<dbReference type="InterPro" id="IPR004653">
    <property type="entry name" value="DusA"/>
</dbReference>
<dbReference type="NCBIfam" id="NF008774">
    <property type="entry name" value="PRK11815.1"/>
    <property type="match status" value="1"/>
</dbReference>
<evidence type="ECO:0000256" key="4">
    <source>
        <dbReference type="ARBA" id="ARBA00022643"/>
    </source>
</evidence>
<dbReference type="PIRSF" id="PIRSF006621">
    <property type="entry name" value="Dus"/>
    <property type="match status" value="1"/>
</dbReference>
<evidence type="ECO:0000256" key="7">
    <source>
        <dbReference type="ARBA" id="ARBA00022884"/>
    </source>
</evidence>
<dbReference type="InterPro" id="IPR035587">
    <property type="entry name" value="DUS-like_FMN-bd"/>
</dbReference>
<evidence type="ECO:0000256" key="11">
    <source>
        <dbReference type="PIRSR" id="PIRSR006621-1"/>
    </source>
</evidence>
<keyword evidence="3 9" id="KW-0285">Flavoprotein</keyword>
<keyword evidence="12" id="KW-0547">Nucleotide-binding</keyword>
<comment type="function">
    <text evidence="9">Catalyzes the synthesis of 5,6-dihydrouridine (D), a modified base found in the D-loop of most tRNAs, via the reduction of the C5-C6 double bond in target uridines. Specifically modifies U20 and U20a in tRNAs.</text>
</comment>
<feature type="binding site" evidence="9 12">
    <location>
        <begin position="233"/>
        <end position="234"/>
    </location>
    <ligand>
        <name>FMN</name>
        <dbReference type="ChEBI" id="CHEBI:58210"/>
    </ligand>
</feature>
<evidence type="ECO:0000256" key="2">
    <source>
        <dbReference type="ARBA" id="ARBA00022555"/>
    </source>
</evidence>
<evidence type="ECO:0000256" key="6">
    <source>
        <dbReference type="ARBA" id="ARBA00022857"/>
    </source>
</evidence>
<comment type="similarity">
    <text evidence="9">Belongs to the Dus family. DusA subfamily.</text>
</comment>
<keyword evidence="7 9" id="KW-0694">RNA-binding</keyword>
<dbReference type="Proteomes" id="UP000320314">
    <property type="component" value="Unassembled WGS sequence"/>
</dbReference>
<comment type="catalytic activity">
    <reaction evidence="9">
        <text>5,6-dihydrouridine(20a) in tRNA + NADP(+) = uridine(20a) in tRNA + NADPH + H(+)</text>
        <dbReference type="Rhea" id="RHEA:53344"/>
        <dbReference type="Rhea" id="RHEA-COMP:13535"/>
        <dbReference type="Rhea" id="RHEA-COMP:13536"/>
        <dbReference type="ChEBI" id="CHEBI:15378"/>
        <dbReference type="ChEBI" id="CHEBI:57783"/>
        <dbReference type="ChEBI" id="CHEBI:58349"/>
        <dbReference type="ChEBI" id="CHEBI:65315"/>
        <dbReference type="ChEBI" id="CHEBI:74443"/>
    </reaction>
</comment>
<evidence type="ECO:0000256" key="5">
    <source>
        <dbReference type="ARBA" id="ARBA00022694"/>
    </source>
</evidence>
<evidence type="ECO:0000313" key="14">
    <source>
        <dbReference type="EMBL" id="TPW32822.1"/>
    </source>
</evidence>
<evidence type="ECO:0000256" key="3">
    <source>
        <dbReference type="ARBA" id="ARBA00022630"/>
    </source>
</evidence>
<comment type="catalytic activity">
    <reaction evidence="9">
        <text>5,6-dihydrouridine(20) in tRNA + NAD(+) = uridine(20) in tRNA + NADH + H(+)</text>
        <dbReference type="Rhea" id="RHEA:53340"/>
        <dbReference type="Rhea" id="RHEA-COMP:13533"/>
        <dbReference type="Rhea" id="RHEA-COMP:13534"/>
        <dbReference type="ChEBI" id="CHEBI:15378"/>
        <dbReference type="ChEBI" id="CHEBI:57540"/>
        <dbReference type="ChEBI" id="CHEBI:57945"/>
        <dbReference type="ChEBI" id="CHEBI:65315"/>
        <dbReference type="ChEBI" id="CHEBI:74443"/>
        <dbReference type="EC" id="1.3.1.91"/>
    </reaction>
</comment>
<comment type="catalytic activity">
    <reaction evidence="9">
        <text>5,6-dihydrouridine(20a) in tRNA + NAD(+) = uridine(20a) in tRNA + NADH + H(+)</text>
        <dbReference type="Rhea" id="RHEA:53348"/>
        <dbReference type="Rhea" id="RHEA-COMP:13535"/>
        <dbReference type="Rhea" id="RHEA-COMP:13536"/>
        <dbReference type="ChEBI" id="CHEBI:15378"/>
        <dbReference type="ChEBI" id="CHEBI:57540"/>
        <dbReference type="ChEBI" id="CHEBI:57945"/>
        <dbReference type="ChEBI" id="CHEBI:65315"/>
        <dbReference type="ChEBI" id="CHEBI:74443"/>
    </reaction>
</comment>
<dbReference type="PANTHER" id="PTHR42907:SF1">
    <property type="entry name" value="FMN-LINKED OXIDOREDUCTASES SUPERFAMILY PROTEIN"/>
    <property type="match status" value="1"/>
</dbReference>
<feature type="site" description="Interacts with tRNA; defines subfamily-specific binding signature" evidence="9">
    <location>
        <position position="183"/>
    </location>
</feature>
<feature type="binding site" evidence="9 12">
    <location>
        <position position="70"/>
    </location>
    <ligand>
        <name>FMN</name>
        <dbReference type="ChEBI" id="CHEBI:58210"/>
    </ligand>
</feature>
<feature type="active site" description="Proton donor" evidence="9 11">
    <location>
        <position position="100"/>
    </location>
</feature>
<name>A0A506UHN2_9HYPH</name>
<feature type="domain" description="DUS-like FMN-binding" evidence="13">
    <location>
        <begin position="15"/>
        <end position="317"/>
    </location>
</feature>
<proteinExistence type="inferred from homology"/>
<comment type="cofactor">
    <cofactor evidence="1 9 10 12">
        <name>FMN</name>
        <dbReference type="ChEBI" id="CHEBI:58210"/>
    </cofactor>
</comment>
<keyword evidence="8 9" id="KW-0560">Oxidoreductase</keyword>
<dbReference type="GO" id="GO:0102266">
    <property type="term" value="F:tRNA-dihydrouridine20a synthase activity"/>
    <property type="evidence" value="ECO:0007669"/>
    <property type="project" value="RHEA"/>
</dbReference>
<feature type="site" description="Interacts with tRNA" evidence="9">
    <location>
        <position position="97"/>
    </location>
</feature>
<keyword evidence="15" id="KW-1185">Reference proteome</keyword>
<feature type="binding site" evidence="9 12">
    <location>
        <position position="171"/>
    </location>
    <ligand>
        <name>FMN</name>
        <dbReference type="ChEBI" id="CHEBI:58210"/>
    </ligand>
</feature>
<evidence type="ECO:0000313" key="15">
    <source>
        <dbReference type="Proteomes" id="UP000320314"/>
    </source>
</evidence>
<dbReference type="GO" id="GO:0050660">
    <property type="term" value="F:flavin adenine dinucleotide binding"/>
    <property type="evidence" value="ECO:0007669"/>
    <property type="project" value="InterPro"/>
</dbReference>
<sequence length="334" mass="36879">MLRPAPYDTDRLVAVAPMMDWTDVHCRALHRALTRRTLLYTEMVVAEAAIRGDRRRLLGFEPEQHPIALQIGGSELERVAEAARIGEDFGYDEIGLNVGCPSDRVQSGTFGACLMREPDRVAACVDAMKRAVAIPVTVKCRIGVDDQNPETALDDLAGGVFDANADALWVHARKAWLQGLSPKENRDVPPLDYGRVYRLKQTFPDRFVGINGGIRTIEDVQTHLEHVDGVMLGRAAYHNTSLLGEIDAELFGDPRIVDRQELCETMMRHAERHIAAGGRLIHVTRHMVGLFQGVPGARRYRQVLSSEATRRDAGPEVIAAAFAELSDVRNSAAA</sequence>
<keyword evidence="5 9" id="KW-0819">tRNA processing</keyword>
<evidence type="ECO:0000259" key="13">
    <source>
        <dbReference type="Pfam" id="PF01207"/>
    </source>
</evidence>
<comment type="caution">
    <text evidence="14">The sequence shown here is derived from an EMBL/GenBank/DDBJ whole genome shotgun (WGS) entry which is preliminary data.</text>
</comment>
<feature type="site" description="Interacts with tRNA; defines subfamily-specific binding signature" evidence="9">
    <location>
        <position position="301"/>
    </location>
</feature>
<feature type="site" description="Interacts with tRNA; defines subfamily-specific binding signature" evidence="9">
    <location>
        <position position="298"/>
    </location>
</feature>
<dbReference type="HAMAP" id="MF_02041">
    <property type="entry name" value="DusA_subfam"/>
    <property type="match status" value="1"/>
</dbReference>
<keyword evidence="2 9" id="KW-0820">tRNA-binding</keyword>
<keyword evidence="6 9" id="KW-0521">NADP</keyword>
<organism evidence="14 15">
    <name type="scientific">Pararhizobium mangrovi</name>
    <dbReference type="NCBI Taxonomy" id="2590452"/>
    <lineage>
        <taxon>Bacteria</taxon>
        <taxon>Pseudomonadati</taxon>
        <taxon>Pseudomonadota</taxon>
        <taxon>Alphaproteobacteria</taxon>
        <taxon>Hyphomicrobiales</taxon>
        <taxon>Rhizobiaceae</taxon>
        <taxon>Rhizobium/Agrobacterium group</taxon>
        <taxon>Pararhizobium</taxon>
    </lineage>
</organism>
<protein>
    <recommendedName>
        <fullName evidence="9">tRNA-dihydrouridine(20/20a) synthase</fullName>
        <ecNumber evidence="9">1.3.1.91</ecNumber>
    </recommendedName>
    <alternativeName>
        <fullName evidence="9">U20-specific dihydrouridine synthase</fullName>
        <shortName evidence="9">U20-specific Dus</shortName>
    </alternativeName>
    <alternativeName>
        <fullName evidence="9">tRNA-dihydrouridine synthase A</fullName>
    </alternativeName>
</protein>
<gene>
    <name evidence="9 14" type="primary">dusA</name>
    <name evidence="14" type="ORF">FJU11_00945</name>
</gene>
<dbReference type="RefSeq" id="WP_141165125.1">
    <property type="nucleotide sequence ID" value="NZ_VHLH01000001.1"/>
</dbReference>
<reference evidence="14 15" key="1">
    <citation type="submission" date="2019-06" db="EMBL/GenBank/DDBJ databases">
        <authorList>
            <person name="Li M."/>
        </authorList>
    </citation>
    <scope>NUCLEOTIDE SEQUENCE [LARGE SCALE GENOMIC DNA]</scope>
    <source>
        <strain evidence="14 15">BGMRC6574</strain>
    </source>
</reference>
<feature type="binding site" evidence="9 12">
    <location>
        <position position="139"/>
    </location>
    <ligand>
        <name>FMN</name>
        <dbReference type="ChEBI" id="CHEBI:58210"/>
    </ligand>
</feature>
<dbReference type="OrthoDB" id="9783413at2"/>